<dbReference type="Gramene" id="TRITD1Av1G113220.1">
    <property type="protein sequence ID" value="TRITD1Av1G113220.1"/>
    <property type="gene ID" value="TRITD1Av1G113220"/>
</dbReference>
<dbReference type="EMBL" id="LT934111">
    <property type="protein sequence ID" value="VAH05044.1"/>
    <property type="molecule type" value="Genomic_DNA"/>
</dbReference>
<feature type="compositionally biased region" description="Acidic residues" evidence="1">
    <location>
        <begin position="29"/>
        <end position="38"/>
    </location>
</feature>
<dbReference type="Proteomes" id="UP000324705">
    <property type="component" value="Chromosome 1A"/>
</dbReference>
<organism evidence="2 3">
    <name type="scientific">Triticum turgidum subsp. durum</name>
    <name type="common">Durum wheat</name>
    <name type="synonym">Triticum durum</name>
    <dbReference type="NCBI Taxonomy" id="4567"/>
    <lineage>
        <taxon>Eukaryota</taxon>
        <taxon>Viridiplantae</taxon>
        <taxon>Streptophyta</taxon>
        <taxon>Embryophyta</taxon>
        <taxon>Tracheophyta</taxon>
        <taxon>Spermatophyta</taxon>
        <taxon>Magnoliopsida</taxon>
        <taxon>Liliopsida</taxon>
        <taxon>Poales</taxon>
        <taxon>Poaceae</taxon>
        <taxon>BOP clade</taxon>
        <taxon>Pooideae</taxon>
        <taxon>Triticodae</taxon>
        <taxon>Triticeae</taxon>
        <taxon>Triticinae</taxon>
        <taxon>Triticum</taxon>
    </lineage>
</organism>
<name>A0A9R0Q995_TRITD</name>
<sequence length="140" mass="15054">MRRRFRATAAADGARARVIAIHGGADGGDASEELDAGEAENGQRSMLPFRSSRNRGGAGGNDGGELVLRRWRWFTVTKRNEMKRMEEAEEEPGLLRSGGCAGWVDDGIQGSTGEEEVLGRRLGVELLSIRIEEGAGGRAL</sequence>
<keyword evidence="3" id="KW-1185">Reference proteome</keyword>
<feature type="region of interest" description="Disordered" evidence="1">
    <location>
        <begin position="24"/>
        <end position="64"/>
    </location>
</feature>
<accession>A0A9R0Q995</accession>
<evidence type="ECO:0000313" key="2">
    <source>
        <dbReference type="EMBL" id="VAH05044.1"/>
    </source>
</evidence>
<dbReference type="AlphaFoldDB" id="A0A9R0Q995"/>
<dbReference type="OMA" id="RRWRWFT"/>
<evidence type="ECO:0000256" key="1">
    <source>
        <dbReference type="SAM" id="MobiDB-lite"/>
    </source>
</evidence>
<evidence type="ECO:0000313" key="3">
    <source>
        <dbReference type="Proteomes" id="UP000324705"/>
    </source>
</evidence>
<proteinExistence type="predicted"/>
<protein>
    <submittedName>
        <fullName evidence="2">Uncharacterized protein</fullName>
    </submittedName>
</protein>
<reference evidence="2 3" key="1">
    <citation type="submission" date="2017-09" db="EMBL/GenBank/DDBJ databases">
        <authorList>
            <consortium name="International Durum Wheat Genome Sequencing Consortium (IDWGSC)"/>
            <person name="Milanesi L."/>
        </authorList>
    </citation>
    <scope>NUCLEOTIDE SEQUENCE [LARGE SCALE GENOMIC DNA]</scope>
    <source>
        <strain evidence="3">cv. Svevo</strain>
    </source>
</reference>
<gene>
    <name evidence="2" type="ORF">TRITD_1Av1G113220</name>
</gene>